<dbReference type="EMBL" id="RDSM01000001">
    <property type="protein sequence ID" value="RXH57769.1"/>
    <property type="molecule type" value="Genomic_DNA"/>
</dbReference>
<dbReference type="NCBIfam" id="TIGR00413">
    <property type="entry name" value="rlpA"/>
    <property type="match status" value="1"/>
</dbReference>
<proteinExistence type="inferred from homology"/>
<organism evidence="7 8">
    <name type="scientific">Granulicella sibirica</name>
    <dbReference type="NCBI Taxonomy" id="2479048"/>
    <lineage>
        <taxon>Bacteria</taxon>
        <taxon>Pseudomonadati</taxon>
        <taxon>Acidobacteriota</taxon>
        <taxon>Terriglobia</taxon>
        <taxon>Terriglobales</taxon>
        <taxon>Acidobacteriaceae</taxon>
        <taxon>Granulicella</taxon>
    </lineage>
</organism>
<feature type="chain" id="PRO_5021055010" description="Probable endolytic peptidoglycan transglycosylase RlpA" evidence="3">
    <location>
        <begin position="22"/>
        <end position="191"/>
    </location>
</feature>
<dbReference type="Gene3D" id="2.40.40.10">
    <property type="entry name" value="RlpA-like domain"/>
    <property type="match status" value="1"/>
</dbReference>
<dbReference type="PANTHER" id="PTHR34183:SF8">
    <property type="entry name" value="ENDOLYTIC PEPTIDOGLYCAN TRANSGLYCOSYLASE RLPA-RELATED"/>
    <property type="match status" value="1"/>
</dbReference>
<name>A0A4Q0T6V2_9BACT</name>
<dbReference type="RefSeq" id="WP_206662700.1">
    <property type="nucleotide sequence ID" value="NZ_RDSM01000001.1"/>
</dbReference>
<dbReference type="GO" id="GO:0000270">
    <property type="term" value="P:peptidoglycan metabolic process"/>
    <property type="evidence" value="ECO:0007669"/>
    <property type="project" value="UniProtKB-UniRule"/>
</dbReference>
<evidence type="ECO:0000256" key="4">
    <source>
        <dbReference type="RuleBase" id="RU003495"/>
    </source>
</evidence>
<dbReference type="InterPro" id="IPR012997">
    <property type="entry name" value="RplA"/>
</dbReference>
<evidence type="ECO:0000313" key="8">
    <source>
        <dbReference type="Proteomes" id="UP000289437"/>
    </source>
</evidence>
<keyword evidence="3" id="KW-0732">Signal</keyword>
<feature type="region of interest" description="Disordered" evidence="5">
    <location>
        <begin position="170"/>
        <end position="191"/>
    </location>
</feature>
<reference evidence="8" key="2">
    <citation type="submission" date="2019-02" db="EMBL/GenBank/DDBJ databases">
        <title>Granulicella sibirica sp. nov., a psychrotolerant acidobacterium isolated from an organic soil layer in forested tundra, West Siberia.</title>
        <authorList>
            <person name="Oshkin I.Y."/>
            <person name="Kulichevskaya I.S."/>
            <person name="Rijpstra W.I.C."/>
            <person name="Sinninghe Damste J.S."/>
            <person name="Rakitin A.L."/>
            <person name="Ravin N.V."/>
            <person name="Dedysh S.N."/>
        </authorList>
    </citation>
    <scope>NUCLEOTIDE SEQUENCE [LARGE SCALE GENOMIC DNA]</scope>
    <source>
        <strain evidence="8">AF10</strain>
    </source>
</reference>
<dbReference type="EC" id="4.2.2.-" evidence="3"/>
<accession>A0A4Q0T6V2</accession>
<keyword evidence="2 3" id="KW-0961">Cell wall biogenesis/degradation</keyword>
<keyword evidence="8" id="KW-1185">Reference proteome</keyword>
<dbReference type="HAMAP" id="MF_02071">
    <property type="entry name" value="RlpA"/>
    <property type="match status" value="1"/>
</dbReference>
<comment type="function">
    <text evidence="3">Lytic transglycosylase with a strong preference for naked glycan strands that lack stem peptides.</text>
</comment>
<feature type="compositionally biased region" description="Basic and acidic residues" evidence="5">
    <location>
        <begin position="170"/>
        <end position="183"/>
    </location>
</feature>
<dbReference type="CDD" id="cd22268">
    <property type="entry name" value="DPBB_RlpA-like"/>
    <property type="match status" value="1"/>
</dbReference>
<dbReference type="InterPro" id="IPR034718">
    <property type="entry name" value="RlpA"/>
</dbReference>
<dbReference type="SUPFAM" id="SSF50685">
    <property type="entry name" value="Barwin-like endoglucanases"/>
    <property type="match status" value="1"/>
</dbReference>
<dbReference type="AlphaFoldDB" id="A0A4Q0T6V2"/>
<comment type="similarity">
    <text evidence="3 4">Belongs to the RlpA family.</text>
</comment>
<feature type="domain" description="RlpA-like protein double-psi beta-barrel" evidence="6">
    <location>
        <begin position="74"/>
        <end position="160"/>
    </location>
</feature>
<sequence precursor="true">MIQYLKMDLIAACVAVASLFAFPTAPLVPVPSVTRSAIDVPAQASVSATNGAPANVVTGGRKKWHPLRAMANLGIASWYGSVLNGHRTASGEIFDKDKMTACHRTLPFGTMVRVVDVNSGKSVVVKINDRGVLDPDRVIDLSSAAARNLGILRAGVAKVRLEILGMAERTPKAQPTEEARKQSDPSVVTPL</sequence>
<keyword evidence="7" id="KW-0449">Lipoprotein</keyword>
<dbReference type="GO" id="GO:0008932">
    <property type="term" value="F:lytic endotransglycosylase activity"/>
    <property type="evidence" value="ECO:0007669"/>
    <property type="project" value="UniProtKB-UniRule"/>
</dbReference>
<dbReference type="InterPro" id="IPR036908">
    <property type="entry name" value="RlpA-like_sf"/>
</dbReference>
<evidence type="ECO:0000256" key="1">
    <source>
        <dbReference type="ARBA" id="ARBA00023239"/>
    </source>
</evidence>
<dbReference type="InterPro" id="IPR009009">
    <property type="entry name" value="RlpA-like_DPBB"/>
</dbReference>
<dbReference type="PANTHER" id="PTHR34183">
    <property type="entry name" value="ENDOLYTIC PEPTIDOGLYCAN TRANSGLYCOSYLASE RLPA"/>
    <property type="match status" value="1"/>
</dbReference>
<evidence type="ECO:0000256" key="5">
    <source>
        <dbReference type="SAM" id="MobiDB-lite"/>
    </source>
</evidence>
<gene>
    <name evidence="3" type="primary">rlpA</name>
    <name evidence="7" type="ORF">GRAN_1079</name>
</gene>
<protein>
    <recommendedName>
        <fullName evidence="3">Probable endolytic peptidoglycan transglycosylase RlpA</fullName>
        <ecNumber evidence="3">4.2.2.-</ecNumber>
    </recommendedName>
</protein>
<evidence type="ECO:0000256" key="3">
    <source>
        <dbReference type="HAMAP-Rule" id="MF_02071"/>
    </source>
</evidence>
<comment type="caution">
    <text evidence="7">The sequence shown here is derived from an EMBL/GenBank/DDBJ whole genome shotgun (WGS) entry which is preliminary data.</text>
</comment>
<feature type="signal peptide" evidence="3">
    <location>
        <begin position="1"/>
        <end position="21"/>
    </location>
</feature>
<dbReference type="Pfam" id="PF03330">
    <property type="entry name" value="DPBB_1"/>
    <property type="match status" value="1"/>
</dbReference>
<reference evidence="7 8" key="1">
    <citation type="submission" date="2018-11" db="EMBL/GenBank/DDBJ databases">
        <authorList>
            <person name="Mardanov A.V."/>
            <person name="Ravin N.V."/>
            <person name="Dedysh S.N."/>
        </authorList>
    </citation>
    <scope>NUCLEOTIDE SEQUENCE [LARGE SCALE GENOMIC DNA]</scope>
    <source>
        <strain evidence="7 8">AF10</strain>
    </source>
</reference>
<dbReference type="GO" id="GO:0071555">
    <property type="term" value="P:cell wall organization"/>
    <property type="evidence" value="ECO:0007669"/>
    <property type="project" value="UniProtKB-KW"/>
</dbReference>
<evidence type="ECO:0000259" key="6">
    <source>
        <dbReference type="Pfam" id="PF03330"/>
    </source>
</evidence>
<evidence type="ECO:0000256" key="2">
    <source>
        <dbReference type="ARBA" id="ARBA00023316"/>
    </source>
</evidence>
<dbReference type="Proteomes" id="UP000289437">
    <property type="component" value="Unassembled WGS sequence"/>
</dbReference>
<evidence type="ECO:0000313" key="7">
    <source>
        <dbReference type="EMBL" id="RXH57769.1"/>
    </source>
</evidence>
<keyword evidence="1 3" id="KW-0456">Lyase</keyword>